<dbReference type="PROSITE" id="PS01359">
    <property type="entry name" value="ZF_PHD_1"/>
    <property type="match status" value="1"/>
</dbReference>
<feature type="compositionally biased region" description="Basic and acidic residues" evidence="4">
    <location>
        <begin position="330"/>
        <end position="347"/>
    </location>
</feature>
<protein>
    <recommendedName>
        <fullName evidence="5">Zinc finger PHD-type domain-containing protein</fullName>
    </recommendedName>
</protein>
<dbReference type="GO" id="GO:0061188">
    <property type="term" value="P:negative regulation of rDNA heterochromatin formation"/>
    <property type="evidence" value="ECO:0007669"/>
    <property type="project" value="TreeGrafter"/>
</dbReference>
<keyword evidence="7" id="KW-1185">Reference proteome</keyword>
<feature type="compositionally biased region" description="Basic and acidic residues" evidence="4">
    <location>
        <begin position="252"/>
        <end position="264"/>
    </location>
</feature>
<dbReference type="Proteomes" id="UP000800096">
    <property type="component" value="Unassembled WGS sequence"/>
</dbReference>
<feature type="compositionally biased region" description="Polar residues" evidence="4">
    <location>
        <begin position="294"/>
        <end position="303"/>
    </location>
</feature>
<evidence type="ECO:0000256" key="4">
    <source>
        <dbReference type="SAM" id="MobiDB-lite"/>
    </source>
</evidence>
<keyword evidence="3" id="KW-0862">Zinc</keyword>
<evidence type="ECO:0000259" key="5">
    <source>
        <dbReference type="SMART" id="SM00249"/>
    </source>
</evidence>
<dbReference type="PANTHER" id="PTHR47793">
    <property type="entry name" value="HISTONE DEACETYLASE COMPLEX SUBUNIT CTI6"/>
    <property type="match status" value="1"/>
</dbReference>
<organism evidence="6 7">
    <name type="scientific">Ampelomyces quisqualis</name>
    <name type="common">Powdery mildew agent</name>
    <dbReference type="NCBI Taxonomy" id="50730"/>
    <lineage>
        <taxon>Eukaryota</taxon>
        <taxon>Fungi</taxon>
        <taxon>Dikarya</taxon>
        <taxon>Ascomycota</taxon>
        <taxon>Pezizomycotina</taxon>
        <taxon>Dothideomycetes</taxon>
        <taxon>Pleosporomycetidae</taxon>
        <taxon>Pleosporales</taxon>
        <taxon>Pleosporineae</taxon>
        <taxon>Phaeosphaeriaceae</taxon>
        <taxon>Ampelomyces</taxon>
    </lineage>
</organism>
<dbReference type="Pfam" id="PF00628">
    <property type="entry name" value="PHD"/>
    <property type="match status" value="1"/>
</dbReference>
<reference evidence="6" key="1">
    <citation type="journal article" date="2020" name="Stud. Mycol.">
        <title>101 Dothideomycetes genomes: a test case for predicting lifestyles and emergence of pathogens.</title>
        <authorList>
            <person name="Haridas S."/>
            <person name="Albert R."/>
            <person name="Binder M."/>
            <person name="Bloem J."/>
            <person name="Labutti K."/>
            <person name="Salamov A."/>
            <person name="Andreopoulos B."/>
            <person name="Baker S."/>
            <person name="Barry K."/>
            <person name="Bills G."/>
            <person name="Bluhm B."/>
            <person name="Cannon C."/>
            <person name="Castanera R."/>
            <person name="Culley D."/>
            <person name="Daum C."/>
            <person name="Ezra D."/>
            <person name="Gonzalez J."/>
            <person name="Henrissat B."/>
            <person name="Kuo A."/>
            <person name="Liang C."/>
            <person name="Lipzen A."/>
            <person name="Lutzoni F."/>
            <person name="Magnuson J."/>
            <person name="Mondo S."/>
            <person name="Nolan M."/>
            <person name="Ohm R."/>
            <person name="Pangilinan J."/>
            <person name="Park H.-J."/>
            <person name="Ramirez L."/>
            <person name="Alfaro M."/>
            <person name="Sun H."/>
            <person name="Tritt A."/>
            <person name="Yoshinaga Y."/>
            <person name="Zwiers L.-H."/>
            <person name="Turgeon B."/>
            <person name="Goodwin S."/>
            <person name="Spatafora J."/>
            <person name="Crous P."/>
            <person name="Grigoriev I."/>
        </authorList>
    </citation>
    <scope>NUCLEOTIDE SEQUENCE</scope>
    <source>
        <strain evidence="6">HMLAC05119</strain>
    </source>
</reference>
<dbReference type="GO" id="GO:0070210">
    <property type="term" value="C:Rpd3L-Expanded complex"/>
    <property type="evidence" value="ECO:0007669"/>
    <property type="project" value="TreeGrafter"/>
</dbReference>
<dbReference type="Gene3D" id="3.30.40.10">
    <property type="entry name" value="Zinc/RING finger domain, C3HC4 (zinc finger)"/>
    <property type="match status" value="1"/>
</dbReference>
<feature type="region of interest" description="Disordered" evidence="4">
    <location>
        <begin position="205"/>
        <end position="472"/>
    </location>
</feature>
<feature type="compositionally biased region" description="Basic and acidic residues" evidence="4">
    <location>
        <begin position="211"/>
        <end position="227"/>
    </location>
</feature>
<evidence type="ECO:0000313" key="6">
    <source>
        <dbReference type="EMBL" id="KAF1916030.1"/>
    </source>
</evidence>
<dbReference type="InterPro" id="IPR001965">
    <property type="entry name" value="Znf_PHD"/>
</dbReference>
<dbReference type="InterPro" id="IPR013083">
    <property type="entry name" value="Znf_RING/FYVE/PHD"/>
</dbReference>
<gene>
    <name evidence="6" type="ORF">BDU57DRAFT_213344</name>
</gene>
<evidence type="ECO:0000313" key="7">
    <source>
        <dbReference type="Proteomes" id="UP000800096"/>
    </source>
</evidence>
<dbReference type="AlphaFoldDB" id="A0A6A5QML7"/>
<dbReference type="InterPro" id="IPR011011">
    <property type="entry name" value="Znf_FYVE_PHD"/>
</dbReference>
<dbReference type="GO" id="GO:0033698">
    <property type="term" value="C:Rpd3L complex"/>
    <property type="evidence" value="ECO:0007669"/>
    <property type="project" value="TreeGrafter"/>
</dbReference>
<dbReference type="PANTHER" id="PTHR47793:SF1">
    <property type="entry name" value="HISTONE DEACETYLASE COMPLEX SUBUNIT CTI6"/>
    <property type="match status" value="1"/>
</dbReference>
<dbReference type="InterPro" id="IPR019786">
    <property type="entry name" value="Zinc_finger_PHD-type_CS"/>
</dbReference>
<feature type="compositionally biased region" description="Basic and acidic residues" evidence="4">
    <location>
        <begin position="277"/>
        <end position="290"/>
    </location>
</feature>
<feature type="compositionally biased region" description="Low complexity" evidence="4">
    <location>
        <begin position="18"/>
        <end position="32"/>
    </location>
</feature>
<dbReference type="GO" id="GO:0008270">
    <property type="term" value="F:zinc ion binding"/>
    <property type="evidence" value="ECO:0007669"/>
    <property type="project" value="UniProtKB-KW"/>
</dbReference>
<evidence type="ECO:0000256" key="1">
    <source>
        <dbReference type="ARBA" id="ARBA00022723"/>
    </source>
</evidence>
<accession>A0A6A5QML7</accession>
<evidence type="ECO:0000256" key="3">
    <source>
        <dbReference type="ARBA" id="ARBA00022833"/>
    </source>
</evidence>
<evidence type="ECO:0000256" key="2">
    <source>
        <dbReference type="ARBA" id="ARBA00022771"/>
    </source>
</evidence>
<feature type="compositionally biased region" description="Polar residues" evidence="4">
    <location>
        <begin position="419"/>
        <end position="449"/>
    </location>
</feature>
<keyword evidence="2" id="KW-0863">Zinc-finger</keyword>
<dbReference type="GO" id="GO:0061186">
    <property type="term" value="P:negative regulation of silent mating-type cassette heterochromatin formation"/>
    <property type="evidence" value="ECO:0007669"/>
    <property type="project" value="TreeGrafter"/>
</dbReference>
<feature type="domain" description="Zinc finger PHD-type" evidence="5">
    <location>
        <begin position="108"/>
        <end position="177"/>
    </location>
</feature>
<dbReference type="InterPro" id="IPR019787">
    <property type="entry name" value="Znf_PHD-finger"/>
</dbReference>
<keyword evidence="1" id="KW-0479">Metal-binding</keyword>
<dbReference type="OrthoDB" id="418595at2759"/>
<dbReference type="SUPFAM" id="SSF57903">
    <property type="entry name" value="FYVE/PHD zinc finger"/>
    <property type="match status" value="1"/>
</dbReference>
<dbReference type="InterPro" id="IPR053051">
    <property type="entry name" value="HDAC_complex_subunit"/>
</dbReference>
<feature type="compositionally biased region" description="Basic residues" evidence="4">
    <location>
        <begin position="404"/>
        <end position="416"/>
    </location>
</feature>
<feature type="region of interest" description="Disordered" evidence="4">
    <location>
        <begin position="1"/>
        <end position="100"/>
    </location>
</feature>
<sequence length="563" mass="62125">MSPRRSSRARTTQPPPGVGTAPSVSSSSGSSSRNDRAGRLNNKQASPRKSLTPHSLSSEEPEEPPLDAQIEPPLTRRRTREQDNDEDGIAKLEDELDDDIAEEDEVTRCICGYQDYPGLPSDAGKPGSLLSDADMQGDDLGGLFIQCDVCKVWQHGGCVGIMQEEASPDEYFCEECRKDLHKVMASPKGQKYSRYIPVYDQQHAKALKGSVSKDTEKQSGRDKDRSSRASVDSFGKRRSTMNSRAAYDEDEVLRKVIEESKHEGALPSENSTRKKRSREDSEETKQDIKRQRTSSRSPSNSPVLESEEDDSTKASAPKQKPRGAAARSQHQKEQREKDRDKERTEAAHRRKGRAERRRADENEALEATPTPTPNEEAIMPAMVSESAPTEVPTSEPRPAPAPRRGGRPPQRARGRLGRNQYSRDTVPATNGASPADTPNSPQASATNGAVNGHDSSDGAAGGKPAKSKNWRLQKLSWNDIRRPAGQMQNYIAQRQVEMAGEKPSAPAVQPTTAIKNGAPAQEELDGDVNDLEKFKHLSTTQMMDYLSRDLVHWQQMISQPSDK</sequence>
<proteinExistence type="predicted"/>
<dbReference type="SMART" id="SM00249">
    <property type="entry name" value="PHD"/>
    <property type="match status" value="1"/>
</dbReference>
<name>A0A6A5QML7_AMPQU</name>
<dbReference type="EMBL" id="ML979135">
    <property type="protein sequence ID" value="KAF1916030.1"/>
    <property type="molecule type" value="Genomic_DNA"/>
</dbReference>